<proteinExistence type="predicted"/>
<evidence type="ECO:0000313" key="2">
    <source>
        <dbReference type="Proteomes" id="UP000777438"/>
    </source>
</evidence>
<sequence>MVRDKHSLRGGGLFEWFPSLYHPPFLVTYCSPFRVVRRTYRGMMPALSGEVTLVSRAGTVRISPAGKGHLLALLAQLEVVSWSSGSMVAWSAACNSCRWRGSRPGAATRQTGHNAWIAWRDYLCCSIKSPIAVRLGLGMTWRWADLGPQSTPETLARAAVVRFPIQRRSSLCYRRVVAALWTSRVKRRHESFSNAFRTMEMIHASGSTGQTGDGAREAVVCACVRAMP</sequence>
<comment type="caution">
    <text evidence="1">The sequence shown here is derived from an EMBL/GenBank/DDBJ whole genome shotgun (WGS) entry which is preliminary data.</text>
</comment>
<dbReference type="Proteomes" id="UP000777438">
    <property type="component" value="Unassembled WGS sequence"/>
</dbReference>
<keyword evidence="2" id="KW-1185">Reference proteome</keyword>
<gene>
    <name evidence="1" type="ORF">B0T10DRAFT_480363</name>
</gene>
<accession>A0A9P8WCY0</accession>
<name>A0A9P8WCY0_9HYPO</name>
<protein>
    <submittedName>
        <fullName evidence="1">Uncharacterized protein</fullName>
    </submittedName>
</protein>
<reference evidence="1 2" key="1">
    <citation type="journal article" date="2021" name="Nat. Commun.">
        <title>Genetic determinants of endophytism in the Arabidopsis root mycobiome.</title>
        <authorList>
            <person name="Mesny F."/>
            <person name="Miyauchi S."/>
            <person name="Thiergart T."/>
            <person name="Pickel B."/>
            <person name="Atanasova L."/>
            <person name="Karlsson M."/>
            <person name="Huettel B."/>
            <person name="Barry K.W."/>
            <person name="Haridas S."/>
            <person name="Chen C."/>
            <person name="Bauer D."/>
            <person name="Andreopoulos W."/>
            <person name="Pangilinan J."/>
            <person name="LaButti K."/>
            <person name="Riley R."/>
            <person name="Lipzen A."/>
            <person name="Clum A."/>
            <person name="Drula E."/>
            <person name="Henrissat B."/>
            <person name="Kohler A."/>
            <person name="Grigoriev I.V."/>
            <person name="Martin F.M."/>
            <person name="Hacquard S."/>
        </authorList>
    </citation>
    <scope>NUCLEOTIDE SEQUENCE [LARGE SCALE GENOMIC DNA]</scope>
    <source>
        <strain evidence="1 2">MPI-CAGE-CH-0241</strain>
    </source>
</reference>
<evidence type="ECO:0000313" key="1">
    <source>
        <dbReference type="EMBL" id="KAH6894396.1"/>
    </source>
</evidence>
<dbReference type="AlphaFoldDB" id="A0A9P8WCY0"/>
<dbReference type="EMBL" id="JAGPYM010000005">
    <property type="protein sequence ID" value="KAH6894396.1"/>
    <property type="molecule type" value="Genomic_DNA"/>
</dbReference>
<organism evidence="1 2">
    <name type="scientific">Thelonectria olida</name>
    <dbReference type="NCBI Taxonomy" id="1576542"/>
    <lineage>
        <taxon>Eukaryota</taxon>
        <taxon>Fungi</taxon>
        <taxon>Dikarya</taxon>
        <taxon>Ascomycota</taxon>
        <taxon>Pezizomycotina</taxon>
        <taxon>Sordariomycetes</taxon>
        <taxon>Hypocreomycetidae</taxon>
        <taxon>Hypocreales</taxon>
        <taxon>Nectriaceae</taxon>
        <taxon>Thelonectria</taxon>
    </lineage>
</organism>